<name>A0A5J4X6L5_9EUKA</name>
<dbReference type="OrthoDB" id="10500762at2759"/>
<gene>
    <name evidence="1" type="ORF">EZS28_001803</name>
</gene>
<reference evidence="1 2" key="1">
    <citation type="submission" date="2019-03" db="EMBL/GenBank/DDBJ databases">
        <title>Single cell metagenomics reveals metabolic interactions within the superorganism composed of flagellate Streblomastix strix and complex community of Bacteroidetes bacteria on its surface.</title>
        <authorList>
            <person name="Treitli S.C."/>
            <person name="Kolisko M."/>
            <person name="Husnik F."/>
            <person name="Keeling P."/>
            <person name="Hampl V."/>
        </authorList>
    </citation>
    <scope>NUCLEOTIDE SEQUENCE [LARGE SCALE GENOMIC DNA]</scope>
    <source>
        <strain evidence="1">ST1C</strain>
    </source>
</reference>
<dbReference type="Proteomes" id="UP000324800">
    <property type="component" value="Unassembled WGS sequence"/>
</dbReference>
<comment type="caution">
    <text evidence="1">The sequence shown here is derived from an EMBL/GenBank/DDBJ whole genome shotgun (WGS) entry which is preliminary data.</text>
</comment>
<organism evidence="1 2">
    <name type="scientific">Streblomastix strix</name>
    <dbReference type="NCBI Taxonomy" id="222440"/>
    <lineage>
        <taxon>Eukaryota</taxon>
        <taxon>Metamonada</taxon>
        <taxon>Preaxostyla</taxon>
        <taxon>Oxymonadida</taxon>
        <taxon>Streblomastigidae</taxon>
        <taxon>Streblomastix</taxon>
    </lineage>
</organism>
<accession>A0A5J4X6L5</accession>
<dbReference type="EMBL" id="SNRW01000203">
    <property type="protein sequence ID" value="KAA6402673.1"/>
    <property type="molecule type" value="Genomic_DNA"/>
</dbReference>
<proteinExistence type="predicted"/>
<dbReference type="AlphaFoldDB" id="A0A5J4X6L5"/>
<sequence length="407" mass="45614">MAAGIFNKLKKLVQVVGKGVNWMNDKIVKPIMPITNALHQSFGPTGSRVAKEISAGSSAVNALFDISDALASQTAAPYVMPINFSVSIPLDDLLIFSVFSEFLNALIVDLKIKFKINPQTFVFCQIDLIISMVKYYTINKDELLSSSKDKLKDIGLLFRNWFLTFQYANMFTQIGYTVDLITEVRAEELTASRLKNLVCDIKRVTISVRNYIIIAAVANMCGYKASEICLNRVQQSNQSRTFVVPAQHIETWAFPSAASSAGIKATQIYLYLMLLISNILDNIFEACDEYEDSFATPSASKTRRYNPVSDYTSFFITIQCEHNSNRALTFDGQDTQNQNISIELKGHPIFAGDVDTYYNVDTNGKHPLPPILSTVHDTFWLFSPRDGGFCLYDTIHSFDQVIDQIIA</sequence>
<evidence type="ECO:0000313" key="1">
    <source>
        <dbReference type="EMBL" id="KAA6402673.1"/>
    </source>
</evidence>
<evidence type="ECO:0000313" key="2">
    <source>
        <dbReference type="Proteomes" id="UP000324800"/>
    </source>
</evidence>
<protein>
    <submittedName>
        <fullName evidence="1">Uncharacterized protein</fullName>
    </submittedName>
</protein>